<keyword evidence="4" id="KW-1185">Reference proteome</keyword>
<feature type="non-terminal residue" evidence="3">
    <location>
        <position position="690"/>
    </location>
</feature>
<dbReference type="Proteomes" id="UP000601435">
    <property type="component" value="Unassembled WGS sequence"/>
</dbReference>
<evidence type="ECO:0000313" key="4">
    <source>
        <dbReference type="Proteomes" id="UP000601435"/>
    </source>
</evidence>
<gene>
    <name evidence="3" type="ORF">SNEC2469_LOCUS23646</name>
</gene>
<evidence type="ECO:0000259" key="1">
    <source>
        <dbReference type="Pfam" id="PF00078"/>
    </source>
</evidence>
<dbReference type="Gene3D" id="3.60.10.10">
    <property type="entry name" value="Endonuclease/exonuclease/phosphatase"/>
    <property type="match status" value="1"/>
</dbReference>
<comment type="caution">
    <text evidence="3">The sequence shown here is derived from an EMBL/GenBank/DDBJ whole genome shotgun (WGS) entry which is preliminary data.</text>
</comment>
<evidence type="ECO:0000313" key="3">
    <source>
        <dbReference type="EMBL" id="CAE7801409.1"/>
    </source>
</evidence>
<dbReference type="EMBL" id="CAJNJA010044378">
    <property type="protein sequence ID" value="CAE7801409.1"/>
    <property type="molecule type" value="Genomic_DNA"/>
</dbReference>
<dbReference type="SUPFAM" id="SSF56219">
    <property type="entry name" value="DNase I-like"/>
    <property type="match status" value="1"/>
</dbReference>
<dbReference type="Pfam" id="PF03372">
    <property type="entry name" value="Exo_endo_phos"/>
    <property type="match status" value="1"/>
</dbReference>
<reference evidence="3" key="1">
    <citation type="submission" date="2021-02" db="EMBL/GenBank/DDBJ databases">
        <authorList>
            <person name="Dougan E. K."/>
            <person name="Rhodes N."/>
            <person name="Thang M."/>
            <person name="Chan C."/>
        </authorList>
    </citation>
    <scope>NUCLEOTIDE SEQUENCE</scope>
</reference>
<dbReference type="PANTHER" id="PTHR19446">
    <property type="entry name" value="REVERSE TRANSCRIPTASES"/>
    <property type="match status" value="1"/>
</dbReference>
<dbReference type="InterPro" id="IPR036691">
    <property type="entry name" value="Endo/exonu/phosph_ase_sf"/>
</dbReference>
<name>A0A812YXQ1_9DINO</name>
<dbReference type="InterPro" id="IPR005135">
    <property type="entry name" value="Endo/exonuclease/phosphatase"/>
</dbReference>
<organism evidence="3 4">
    <name type="scientific">Symbiodinium necroappetens</name>
    <dbReference type="NCBI Taxonomy" id="1628268"/>
    <lineage>
        <taxon>Eukaryota</taxon>
        <taxon>Sar</taxon>
        <taxon>Alveolata</taxon>
        <taxon>Dinophyceae</taxon>
        <taxon>Suessiales</taxon>
        <taxon>Symbiodiniaceae</taxon>
        <taxon>Symbiodinium</taxon>
    </lineage>
</organism>
<dbReference type="OrthoDB" id="442959at2759"/>
<dbReference type="InterPro" id="IPR000477">
    <property type="entry name" value="RT_dom"/>
</dbReference>
<dbReference type="AlphaFoldDB" id="A0A812YXQ1"/>
<feature type="domain" description="Reverse transcriptase" evidence="1">
    <location>
        <begin position="467"/>
        <end position="653"/>
    </location>
</feature>
<feature type="domain" description="Endonuclease/exonuclease/phosphatase" evidence="2">
    <location>
        <begin position="20"/>
        <end position="242"/>
    </location>
</feature>
<accession>A0A812YXQ1</accession>
<sequence length="690" mass="77746">MLPVIEEQTQTQARRRIRFLSWNVGGLSDVLFTELQQWLQKTQNKDINIIILQETHWDFSGDWSTQEWHFCHTTSQRKGSGGILIGIRKVLANAQQIRWHEAEPGRILQVRCFLDKQQVDIVGVYQFAFLQKAGMSETILDQRRRLLAKLDKLLASLPVRSQLILRGDFNVTLTPMSRIAGYGLLQRELSEKEKADQDLLIRLLQRHKMSALNTWSKKGTAATYLHAKGSSQIDYVCARQAVSDGDAKKAKPVVTAMAGWRTTGHLPLVGSIPHRWTPWAKQHREGRAEPKAGPDLTQLGSWTTENQPCGVRELREAVSRAGGEAPERLVRPELAPVTDEIKGCWKLRRRLQNVQTLLGAGMVFVFRHDMRGLFGVINLLCPRKGVQRIRLRDDEGNLMNGLEECKVLAAYARELFMASNSPRLPLLRIPAEILDIRRWHQAASKLKAEKAVQLAWLAKPGKCPSKPSNLRTVGLMAGDTKMFMTVLKEAVQAEITKGLWDIPQFAYRKLASTTDALLRGSLHCIQVRALAGQVNTDVTTRLLTGALPELQGGLMISLDLAKAFDCMPFGVMYESLREVGVSDALSRLIVETHRQSVCIVRHCGHSEKVQMKRGLRQGCPLAPSVFTAWTIKLCRLLGTEWCREHTSLFADQWELIRSNRDAKCLKCQRAENPKGPVKRGINEKAVWANS</sequence>
<evidence type="ECO:0000259" key="2">
    <source>
        <dbReference type="Pfam" id="PF03372"/>
    </source>
</evidence>
<evidence type="ECO:0008006" key="5">
    <source>
        <dbReference type="Google" id="ProtNLM"/>
    </source>
</evidence>
<proteinExistence type="predicted"/>
<dbReference type="Pfam" id="PF00078">
    <property type="entry name" value="RVT_1"/>
    <property type="match status" value="1"/>
</dbReference>
<protein>
    <recommendedName>
        <fullName evidence="5">Reverse transcriptase domain-containing protein</fullName>
    </recommendedName>
</protein>